<dbReference type="PANTHER" id="PTHR35564:SF3">
    <property type="entry name" value="TYPE VI SECRETION SYSTEM BASEPLATE SUBUNIT TSSG"/>
    <property type="match status" value="1"/>
</dbReference>
<dbReference type="AlphaFoldDB" id="A0A4R7B5Y6"/>
<dbReference type="OrthoDB" id="1523296at2"/>
<dbReference type="InterPro" id="IPR010732">
    <property type="entry name" value="T6SS_TssG-like"/>
</dbReference>
<sequence length="346" mass="38096">MASPRRSSPRDLNAELASNAPSFGFFQAARLLGLFARERATRVGHLPARLRFRTPATLSFPPSELVSYRQPQRHEPVDDGVDEMMVSFMGLTGPSGALPVSYTELLIERRTRSQDTAIHAFLDLFSHRAVSLFYGAWRKYRFWVGVEAGEADGFTRNLLDFAGVGLSQLRQRMQRQDALDENLFVYYAGLLSQKPLSAQALASLVQGFFAVPAALEQFVGQWIHLPLSEQSQLGQSSCQLGLSAFAGERMWDRQTKLSLRLGPMRRAEFEALQPGGAGAEALQALMQHALGHGLAVDVVLVLDRRDVPPPQLTPEAGLRLGGNAWLNAAGSVPARDPDEMAYTLLH</sequence>
<dbReference type="Proteomes" id="UP000295611">
    <property type="component" value="Unassembled WGS sequence"/>
</dbReference>
<keyword evidence="2" id="KW-1185">Reference proteome</keyword>
<comment type="caution">
    <text evidence="1">The sequence shown here is derived from an EMBL/GenBank/DDBJ whole genome shotgun (WGS) entry which is preliminary data.</text>
</comment>
<organism evidence="1 2">
    <name type="scientific">Paludibacterium purpuratum</name>
    <dbReference type="NCBI Taxonomy" id="1144873"/>
    <lineage>
        <taxon>Bacteria</taxon>
        <taxon>Pseudomonadati</taxon>
        <taxon>Pseudomonadota</taxon>
        <taxon>Betaproteobacteria</taxon>
        <taxon>Neisseriales</taxon>
        <taxon>Chromobacteriaceae</taxon>
        <taxon>Paludibacterium</taxon>
    </lineage>
</organism>
<gene>
    <name evidence="1" type="ORF">DFP86_107200</name>
</gene>
<reference evidence="1 2" key="1">
    <citation type="submission" date="2019-03" db="EMBL/GenBank/DDBJ databases">
        <title>Genomic Encyclopedia of Type Strains, Phase III (KMG-III): the genomes of soil and plant-associated and newly described type strains.</title>
        <authorList>
            <person name="Whitman W."/>
        </authorList>
    </citation>
    <scope>NUCLEOTIDE SEQUENCE [LARGE SCALE GENOMIC DNA]</scope>
    <source>
        <strain evidence="1 2">CECT 8976</strain>
    </source>
</reference>
<name>A0A4R7B5Y6_9NEIS</name>
<protein>
    <submittedName>
        <fullName evidence="1">Type VI secretion system protein ImpH</fullName>
    </submittedName>
</protein>
<dbReference type="EMBL" id="SNZP01000007">
    <property type="protein sequence ID" value="TDR79833.1"/>
    <property type="molecule type" value="Genomic_DNA"/>
</dbReference>
<dbReference type="RefSeq" id="WP_133680907.1">
    <property type="nucleotide sequence ID" value="NZ_SNZP01000007.1"/>
</dbReference>
<dbReference type="PANTHER" id="PTHR35564">
    <property type="match status" value="1"/>
</dbReference>
<evidence type="ECO:0000313" key="1">
    <source>
        <dbReference type="EMBL" id="TDR79833.1"/>
    </source>
</evidence>
<dbReference type="Pfam" id="PF06996">
    <property type="entry name" value="T6SS_TssG"/>
    <property type="match status" value="1"/>
</dbReference>
<dbReference type="NCBIfam" id="TIGR03347">
    <property type="entry name" value="VI_chp_1"/>
    <property type="match status" value="1"/>
</dbReference>
<accession>A0A4R7B5Y6</accession>
<proteinExistence type="predicted"/>
<evidence type="ECO:0000313" key="2">
    <source>
        <dbReference type="Proteomes" id="UP000295611"/>
    </source>
</evidence>